<name>A0A645BLD2_9ZZZZ</name>
<feature type="transmembrane region" description="Helical" evidence="8">
    <location>
        <begin position="236"/>
        <end position="265"/>
    </location>
</feature>
<keyword evidence="6 8" id="KW-1133">Transmembrane helix</keyword>
<keyword evidence="4" id="KW-0997">Cell inner membrane</keyword>
<dbReference type="PROSITE" id="PS50928">
    <property type="entry name" value="ABC_TM1"/>
    <property type="match status" value="1"/>
</dbReference>
<accession>A0A645BLD2</accession>
<keyword evidence="3" id="KW-1003">Cell membrane</keyword>
<evidence type="ECO:0000256" key="6">
    <source>
        <dbReference type="ARBA" id="ARBA00022989"/>
    </source>
</evidence>
<evidence type="ECO:0000256" key="1">
    <source>
        <dbReference type="ARBA" id="ARBA00004429"/>
    </source>
</evidence>
<organism evidence="10">
    <name type="scientific">bioreactor metagenome</name>
    <dbReference type="NCBI Taxonomy" id="1076179"/>
    <lineage>
        <taxon>unclassified sequences</taxon>
        <taxon>metagenomes</taxon>
        <taxon>ecological metagenomes</taxon>
    </lineage>
</organism>
<keyword evidence="7 8" id="KW-0472">Membrane</keyword>
<evidence type="ECO:0000256" key="5">
    <source>
        <dbReference type="ARBA" id="ARBA00022692"/>
    </source>
</evidence>
<protein>
    <recommendedName>
        <fullName evidence="9">ABC transmembrane type-1 domain-containing protein</fullName>
    </recommendedName>
</protein>
<dbReference type="PANTHER" id="PTHR43357">
    <property type="entry name" value="INNER MEMBRANE ABC TRANSPORTER PERMEASE PROTEIN YDCV"/>
    <property type="match status" value="1"/>
</dbReference>
<evidence type="ECO:0000256" key="2">
    <source>
        <dbReference type="ARBA" id="ARBA00022448"/>
    </source>
</evidence>
<keyword evidence="2" id="KW-0813">Transport</keyword>
<evidence type="ECO:0000256" key="7">
    <source>
        <dbReference type="ARBA" id="ARBA00023136"/>
    </source>
</evidence>
<evidence type="ECO:0000259" key="9">
    <source>
        <dbReference type="PROSITE" id="PS50928"/>
    </source>
</evidence>
<dbReference type="InterPro" id="IPR000515">
    <property type="entry name" value="MetI-like"/>
</dbReference>
<feature type="domain" description="ABC transmembrane type-1" evidence="9">
    <location>
        <begin position="78"/>
        <end position="266"/>
    </location>
</feature>
<evidence type="ECO:0000313" key="10">
    <source>
        <dbReference type="EMBL" id="MPM64053.1"/>
    </source>
</evidence>
<dbReference type="AlphaFoldDB" id="A0A645BLD2"/>
<evidence type="ECO:0000256" key="8">
    <source>
        <dbReference type="SAM" id="Phobius"/>
    </source>
</evidence>
<comment type="caution">
    <text evidence="10">The sequence shown here is derived from an EMBL/GenBank/DDBJ whole genome shotgun (WGS) entry which is preliminary data.</text>
</comment>
<dbReference type="GO" id="GO:0005886">
    <property type="term" value="C:plasma membrane"/>
    <property type="evidence" value="ECO:0007669"/>
    <property type="project" value="UniProtKB-SubCell"/>
</dbReference>
<feature type="transmembrane region" description="Helical" evidence="8">
    <location>
        <begin position="21"/>
        <end position="47"/>
    </location>
</feature>
<reference evidence="10" key="1">
    <citation type="submission" date="2019-08" db="EMBL/GenBank/DDBJ databases">
        <authorList>
            <person name="Kucharzyk K."/>
            <person name="Murdoch R.W."/>
            <person name="Higgins S."/>
            <person name="Loffler F."/>
        </authorList>
    </citation>
    <scope>NUCLEOTIDE SEQUENCE</scope>
</reference>
<dbReference type="InterPro" id="IPR035906">
    <property type="entry name" value="MetI-like_sf"/>
</dbReference>
<feature type="transmembrane region" description="Helical" evidence="8">
    <location>
        <begin position="116"/>
        <end position="138"/>
    </location>
</feature>
<dbReference type="PANTHER" id="PTHR43357:SF4">
    <property type="entry name" value="INNER MEMBRANE ABC TRANSPORTER PERMEASE PROTEIN YDCV"/>
    <property type="match status" value="1"/>
</dbReference>
<keyword evidence="5 8" id="KW-0812">Transmembrane</keyword>
<comment type="subcellular location">
    <subcellularLocation>
        <location evidence="1">Cell inner membrane</location>
        <topology evidence="1">Multi-pass membrane protein</topology>
    </subcellularLocation>
</comment>
<sequence>MSSLSFLSPRHISNTLGRKKFWEVILLFSFLLVFYGPLLYTLVLAFAGQYTYPDVLPRTWSLQWWQYVLKQPALVKSMLYSFQFAICSVILSLLVCLPAAYVLARYKFTGRRLIMFTFLIGNAFPKIGMYTSMGIIYYKVGLMGSFMGVLLIHMLGSMMQMIWLPAGAFRSVPVQQEEAARDVGAGPLRTFFYVTLPMAWPGIAVACMFAFIGSLGESVGTLMVGLPTYRTMMVEMYGVILDYPATAGAVFSMLLILPNLLLILVMRKYIGAETMSKGYKMG</sequence>
<dbReference type="Pfam" id="PF00528">
    <property type="entry name" value="BPD_transp_1"/>
    <property type="match status" value="1"/>
</dbReference>
<proteinExistence type="predicted"/>
<dbReference type="EMBL" id="VSSQ01019748">
    <property type="protein sequence ID" value="MPM64053.1"/>
    <property type="molecule type" value="Genomic_DNA"/>
</dbReference>
<gene>
    <name evidence="10" type="ORF">SDC9_110939</name>
</gene>
<evidence type="ECO:0000256" key="3">
    <source>
        <dbReference type="ARBA" id="ARBA00022475"/>
    </source>
</evidence>
<feature type="transmembrane region" description="Helical" evidence="8">
    <location>
        <begin position="190"/>
        <end position="216"/>
    </location>
</feature>
<dbReference type="SUPFAM" id="SSF161098">
    <property type="entry name" value="MetI-like"/>
    <property type="match status" value="1"/>
</dbReference>
<dbReference type="GO" id="GO:0055085">
    <property type="term" value="P:transmembrane transport"/>
    <property type="evidence" value="ECO:0007669"/>
    <property type="project" value="InterPro"/>
</dbReference>
<evidence type="ECO:0000256" key="4">
    <source>
        <dbReference type="ARBA" id="ARBA00022519"/>
    </source>
</evidence>
<feature type="transmembrane region" description="Helical" evidence="8">
    <location>
        <begin position="82"/>
        <end position="104"/>
    </location>
</feature>
<feature type="transmembrane region" description="Helical" evidence="8">
    <location>
        <begin position="144"/>
        <end position="169"/>
    </location>
</feature>
<dbReference type="Gene3D" id="1.10.3720.10">
    <property type="entry name" value="MetI-like"/>
    <property type="match status" value="1"/>
</dbReference>
<dbReference type="CDD" id="cd06261">
    <property type="entry name" value="TM_PBP2"/>
    <property type="match status" value="1"/>
</dbReference>